<dbReference type="Proteomes" id="UP000251647">
    <property type="component" value="Unassembled WGS sequence"/>
</dbReference>
<sequence length="114" mass="13278">MKQIERRNSHVFADETDKALSEGRAFLFVGEDGFFILDPLLRNEEIIVNVMFAFNWGNNAIARYQETIERLSLDIGAKGLELCTAVKGLIPLLEQQRWEWVSTDNNVMYWIKRL</sequence>
<evidence type="ECO:0000313" key="2">
    <source>
        <dbReference type="Proteomes" id="UP000251647"/>
    </source>
</evidence>
<protein>
    <submittedName>
        <fullName evidence="1">Uncharacterized protein</fullName>
    </submittedName>
</protein>
<gene>
    <name evidence="1" type="ORF">NCTC11647_02949</name>
</gene>
<dbReference type="EMBL" id="UATL01000005">
    <property type="protein sequence ID" value="SPY44014.1"/>
    <property type="molecule type" value="Genomic_DNA"/>
</dbReference>
<name>A0A2X1XTB3_PHODM</name>
<organism evidence="1 2">
    <name type="scientific">Photobacterium damselae</name>
    <dbReference type="NCBI Taxonomy" id="38293"/>
    <lineage>
        <taxon>Bacteria</taxon>
        <taxon>Pseudomonadati</taxon>
        <taxon>Pseudomonadota</taxon>
        <taxon>Gammaproteobacteria</taxon>
        <taxon>Vibrionales</taxon>
        <taxon>Vibrionaceae</taxon>
        <taxon>Photobacterium</taxon>
    </lineage>
</organism>
<proteinExistence type="predicted"/>
<evidence type="ECO:0000313" key="1">
    <source>
        <dbReference type="EMBL" id="SPY44014.1"/>
    </source>
</evidence>
<accession>A0A2X1XTB3</accession>
<dbReference type="AlphaFoldDB" id="A0A2X1XTB3"/>
<reference evidence="1 2" key="1">
    <citation type="submission" date="2018-06" db="EMBL/GenBank/DDBJ databases">
        <authorList>
            <consortium name="Pathogen Informatics"/>
            <person name="Doyle S."/>
        </authorList>
    </citation>
    <scope>NUCLEOTIDE SEQUENCE [LARGE SCALE GENOMIC DNA]</scope>
    <source>
        <strain evidence="1 2">NCTC11647</strain>
    </source>
</reference>